<keyword evidence="1" id="KW-0472">Membrane</keyword>
<dbReference type="RefSeq" id="WP_060533033.1">
    <property type="nucleotide sequence ID" value="NZ_CP013023.1"/>
</dbReference>
<feature type="transmembrane region" description="Helical" evidence="1">
    <location>
        <begin position="60"/>
        <end position="76"/>
    </location>
</feature>
<dbReference type="OrthoDB" id="2634688at2"/>
<dbReference type="EMBL" id="CP013023">
    <property type="protein sequence ID" value="ANF95777.1"/>
    <property type="molecule type" value="Genomic_DNA"/>
</dbReference>
<organism evidence="2 3">
    <name type="scientific">Paenibacillus bovis</name>
    <dbReference type="NCBI Taxonomy" id="1616788"/>
    <lineage>
        <taxon>Bacteria</taxon>
        <taxon>Bacillati</taxon>
        <taxon>Bacillota</taxon>
        <taxon>Bacilli</taxon>
        <taxon>Bacillales</taxon>
        <taxon>Paenibacillaceae</taxon>
        <taxon>Paenibacillus</taxon>
    </lineage>
</organism>
<accession>A0A172ZER4</accession>
<reference evidence="2 3" key="2">
    <citation type="journal article" date="2016" name="Int. J. Syst. Evol. Microbiol.">
        <title>Paenibacillus bovis sp. nov., isolated from raw yak (Bos grunniens) milk.</title>
        <authorList>
            <person name="Gao C."/>
            <person name="Han J."/>
            <person name="Liu Z."/>
            <person name="Xu X."/>
            <person name="Hang F."/>
            <person name="Wu Z."/>
        </authorList>
    </citation>
    <scope>NUCLEOTIDE SEQUENCE [LARGE SCALE GENOMIC DNA]</scope>
    <source>
        <strain evidence="2 3">BD3526</strain>
    </source>
</reference>
<protein>
    <submittedName>
        <fullName evidence="2">Uncharacterized protein</fullName>
    </submittedName>
</protein>
<gene>
    <name evidence="2" type="ORF">AR543_07010</name>
</gene>
<evidence type="ECO:0000256" key="1">
    <source>
        <dbReference type="SAM" id="Phobius"/>
    </source>
</evidence>
<name>A0A172ZER4_9BACL</name>
<evidence type="ECO:0000313" key="3">
    <source>
        <dbReference type="Proteomes" id="UP000078148"/>
    </source>
</evidence>
<dbReference type="Proteomes" id="UP000078148">
    <property type="component" value="Chromosome"/>
</dbReference>
<reference evidence="3" key="1">
    <citation type="submission" date="2015-10" db="EMBL/GenBank/DDBJ databases">
        <title>Genome of Paenibacillus bovis sp. nov.</title>
        <authorList>
            <person name="Wu Z."/>
            <person name="Gao C."/>
            <person name="Liu Z."/>
            <person name="Zheng H."/>
        </authorList>
    </citation>
    <scope>NUCLEOTIDE SEQUENCE [LARGE SCALE GENOMIC DNA]</scope>
    <source>
        <strain evidence="3">BD3526</strain>
    </source>
</reference>
<dbReference type="AlphaFoldDB" id="A0A172ZER4"/>
<sequence length="77" mass="8617">MNTMNVSVNKWVGSLLILAALAVYIIFQTRIAVMTGVVLLAAGIIISLLTIPREQRIQRAAFYIVAIPVFYFIRAFM</sequence>
<dbReference type="KEGG" id="pbv:AR543_07010"/>
<keyword evidence="3" id="KW-1185">Reference proteome</keyword>
<proteinExistence type="predicted"/>
<keyword evidence="1" id="KW-1133">Transmembrane helix</keyword>
<feature type="transmembrane region" description="Helical" evidence="1">
    <location>
        <begin position="7"/>
        <end position="27"/>
    </location>
</feature>
<keyword evidence="1" id="KW-0812">Transmembrane</keyword>
<evidence type="ECO:0000313" key="2">
    <source>
        <dbReference type="EMBL" id="ANF95777.1"/>
    </source>
</evidence>
<feature type="transmembrane region" description="Helical" evidence="1">
    <location>
        <begin position="33"/>
        <end position="51"/>
    </location>
</feature>